<reference evidence="2 3" key="1">
    <citation type="submission" date="2019-01" db="EMBL/GenBank/DDBJ databases">
        <title>Ktedonosporobacter rubrisoli SCAWS-G2.</title>
        <authorList>
            <person name="Huang Y."/>
            <person name="Yan B."/>
        </authorList>
    </citation>
    <scope>NUCLEOTIDE SEQUENCE [LARGE SCALE GENOMIC DNA]</scope>
    <source>
        <strain evidence="2 3">SCAWS-G2</strain>
    </source>
</reference>
<dbReference type="AlphaFoldDB" id="A0A4P6JXY2"/>
<dbReference type="RefSeq" id="WP_129891701.1">
    <property type="nucleotide sequence ID" value="NZ_CP035758.1"/>
</dbReference>
<evidence type="ECO:0000256" key="1">
    <source>
        <dbReference type="SAM" id="MobiDB-lite"/>
    </source>
</evidence>
<evidence type="ECO:0000313" key="3">
    <source>
        <dbReference type="Proteomes" id="UP000290365"/>
    </source>
</evidence>
<name>A0A4P6JXY2_KTERU</name>
<accession>A0A4P6JXY2</accession>
<gene>
    <name evidence="2" type="ORF">EPA93_33555</name>
</gene>
<keyword evidence="3" id="KW-1185">Reference proteome</keyword>
<proteinExistence type="predicted"/>
<organism evidence="2 3">
    <name type="scientific">Ktedonosporobacter rubrisoli</name>
    <dbReference type="NCBI Taxonomy" id="2509675"/>
    <lineage>
        <taxon>Bacteria</taxon>
        <taxon>Bacillati</taxon>
        <taxon>Chloroflexota</taxon>
        <taxon>Ktedonobacteria</taxon>
        <taxon>Ktedonobacterales</taxon>
        <taxon>Ktedonosporobacteraceae</taxon>
        <taxon>Ktedonosporobacter</taxon>
    </lineage>
</organism>
<dbReference type="Proteomes" id="UP000290365">
    <property type="component" value="Chromosome"/>
</dbReference>
<dbReference type="EMBL" id="CP035758">
    <property type="protein sequence ID" value="QBD80637.1"/>
    <property type="molecule type" value="Genomic_DNA"/>
</dbReference>
<evidence type="ECO:0000313" key="2">
    <source>
        <dbReference type="EMBL" id="QBD80637.1"/>
    </source>
</evidence>
<sequence length="87" mass="10018">MVFEPEKAISTPAVSSPDHGNIAYKLLLLQQRLVAYEQLHNEEMAELRKELEQLRRQFLLETSSHTPETNPHIRAVSPLRKNLKAES</sequence>
<protein>
    <submittedName>
        <fullName evidence="2">Uncharacterized protein</fullName>
    </submittedName>
</protein>
<feature type="region of interest" description="Disordered" evidence="1">
    <location>
        <begin position="62"/>
        <end position="87"/>
    </location>
</feature>
<dbReference type="KEGG" id="kbs:EPA93_33555"/>